<dbReference type="Gene3D" id="1.10.3720.10">
    <property type="entry name" value="MetI-like"/>
    <property type="match status" value="1"/>
</dbReference>
<feature type="transmembrane region" description="Helical" evidence="7">
    <location>
        <begin position="26"/>
        <end position="47"/>
    </location>
</feature>
<protein>
    <submittedName>
        <fullName evidence="9">Multiple sugar transport system permease protein</fullName>
    </submittedName>
</protein>
<dbReference type="SUPFAM" id="SSF160964">
    <property type="entry name" value="MalF N-terminal region-like"/>
    <property type="match status" value="1"/>
</dbReference>
<keyword evidence="4 7" id="KW-0812">Transmembrane</keyword>
<dbReference type="InterPro" id="IPR035906">
    <property type="entry name" value="MetI-like_sf"/>
</dbReference>
<sequence>MEMRPSAPYDTVGPFKRRLQRSRKKILALLFLIPAVAIFGIFLWYPIYLGIKIGFVNYDLVKDPVFVGMDNYKTVLNDPLLGKAIWNTTKYMAYGLVIGYFLPILVAVWIAEMRRYQNFFRMAVYIPAVLPGIAIYTLWRWMYEPQGLLNTWLGYIGIHGIPWITSGTWSMFSMVLMDTWAGFGSTAILYIAALGAISEETYEAAEIDGAGVWKRIFHITIPGMKNVMLVLLVLQLIGSAQAFQSMFVVTEGGPNNSTLTVLYLIYRYAFVYFKFGPAAALGTLFFITLASLSAIYMLLNRKQEGL</sequence>
<keyword evidence="5 7" id="KW-1133">Transmembrane helix</keyword>
<dbReference type="PROSITE" id="PS50928">
    <property type="entry name" value="ABC_TM1"/>
    <property type="match status" value="1"/>
</dbReference>
<feature type="transmembrane region" description="Helical" evidence="7">
    <location>
        <begin position="123"/>
        <end position="143"/>
    </location>
</feature>
<keyword evidence="2 7" id="KW-0813">Transport</keyword>
<keyword evidence="9" id="KW-0762">Sugar transport</keyword>
<gene>
    <name evidence="9" type="ORF">A8990_12725</name>
</gene>
<feature type="transmembrane region" description="Helical" evidence="7">
    <location>
        <begin position="179"/>
        <end position="197"/>
    </location>
</feature>
<dbReference type="GO" id="GO:0005886">
    <property type="term" value="C:plasma membrane"/>
    <property type="evidence" value="ECO:0007669"/>
    <property type="project" value="UniProtKB-SubCell"/>
</dbReference>
<feature type="transmembrane region" description="Helical" evidence="7">
    <location>
        <begin position="269"/>
        <end position="299"/>
    </location>
</feature>
<name>A0A3D9RHM4_9BACL</name>
<dbReference type="CDD" id="cd06261">
    <property type="entry name" value="TM_PBP2"/>
    <property type="match status" value="1"/>
</dbReference>
<evidence type="ECO:0000256" key="4">
    <source>
        <dbReference type="ARBA" id="ARBA00022692"/>
    </source>
</evidence>
<evidence type="ECO:0000256" key="5">
    <source>
        <dbReference type="ARBA" id="ARBA00022989"/>
    </source>
</evidence>
<dbReference type="EMBL" id="QTTN01000027">
    <property type="protein sequence ID" value="REE77705.1"/>
    <property type="molecule type" value="Genomic_DNA"/>
</dbReference>
<evidence type="ECO:0000256" key="1">
    <source>
        <dbReference type="ARBA" id="ARBA00004651"/>
    </source>
</evidence>
<evidence type="ECO:0000256" key="3">
    <source>
        <dbReference type="ARBA" id="ARBA00022475"/>
    </source>
</evidence>
<dbReference type="InterPro" id="IPR000515">
    <property type="entry name" value="MetI-like"/>
</dbReference>
<comment type="similarity">
    <text evidence="7">Belongs to the binding-protein-dependent transport system permease family.</text>
</comment>
<proteinExistence type="inferred from homology"/>
<dbReference type="Proteomes" id="UP000256304">
    <property type="component" value="Unassembled WGS sequence"/>
</dbReference>
<feature type="domain" description="ABC transmembrane type-1" evidence="8">
    <location>
        <begin position="85"/>
        <end position="296"/>
    </location>
</feature>
<evidence type="ECO:0000256" key="2">
    <source>
        <dbReference type="ARBA" id="ARBA00022448"/>
    </source>
</evidence>
<comment type="caution">
    <text evidence="9">The sequence shown here is derived from an EMBL/GenBank/DDBJ whole genome shotgun (WGS) entry which is preliminary data.</text>
</comment>
<keyword evidence="10" id="KW-1185">Reference proteome</keyword>
<dbReference type="Pfam" id="PF00528">
    <property type="entry name" value="BPD_transp_1"/>
    <property type="match status" value="1"/>
</dbReference>
<evidence type="ECO:0000256" key="6">
    <source>
        <dbReference type="ARBA" id="ARBA00023136"/>
    </source>
</evidence>
<organism evidence="9 10">
    <name type="scientific">Paenibacillus taihuensis</name>
    <dbReference type="NCBI Taxonomy" id="1156355"/>
    <lineage>
        <taxon>Bacteria</taxon>
        <taxon>Bacillati</taxon>
        <taxon>Bacillota</taxon>
        <taxon>Bacilli</taxon>
        <taxon>Bacillales</taxon>
        <taxon>Paenibacillaceae</taxon>
        <taxon>Paenibacillus</taxon>
    </lineage>
</organism>
<dbReference type="PANTHER" id="PTHR30193">
    <property type="entry name" value="ABC TRANSPORTER PERMEASE PROTEIN"/>
    <property type="match status" value="1"/>
</dbReference>
<evidence type="ECO:0000259" key="8">
    <source>
        <dbReference type="PROSITE" id="PS50928"/>
    </source>
</evidence>
<feature type="transmembrane region" description="Helical" evidence="7">
    <location>
        <begin position="227"/>
        <end position="249"/>
    </location>
</feature>
<evidence type="ECO:0000313" key="9">
    <source>
        <dbReference type="EMBL" id="REE77705.1"/>
    </source>
</evidence>
<dbReference type="OrthoDB" id="9788108at2"/>
<evidence type="ECO:0000313" key="10">
    <source>
        <dbReference type="Proteomes" id="UP000256304"/>
    </source>
</evidence>
<dbReference type="GO" id="GO:0055085">
    <property type="term" value="P:transmembrane transport"/>
    <property type="evidence" value="ECO:0007669"/>
    <property type="project" value="InterPro"/>
</dbReference>
<comment type="subcellular location">
    <subcellularLocation>
        <location evidence="1 7">Cell membrane</location>
        <topology evidence="1 7">Multi-pass membrane protein</topology>
    </subcellularLocation>
</comment>
<reference evidence="9 10" key="1">
    <citation type="submission" date="2018-08" db="EMBL/GenBank/DDBJ databases">
        <title>Genomic Encyclopedia of Type Strains, Phase III (KMG-III): the genomes of soil and plant-associated and newly described type strains.</title>
        <authorList>
            <person name="Whitman W."/>
        </authorList>
    </citation>
    <scope>NUCLEOTIDE SEQUENCE [LARGE SCALE GENOMIC DNA]</scope>
    <source>
        <strain evidence="9 10">CGMCC 1.10966</strain>
    </source>
</reference>
<feature type="transmembrane region" description="Helical" evidence="7">
    <location>
        <begin position="91"/>
        <end position="111"/>
    </location>
</feature>
<dbReference type="PANTHER" id="PTHR30193:SF41">
    <property type="entry name" value="DIACETYLCHITOBIOSE UPTAKE SYSTEM PERMEASE PROTEIN NGCF"/>
    <property type="match status" value="1"/>
</dbReference>
<dbReference type="InterPro" id="IPR051393">
    <property type="entry name" value="ABC_transporter_permease"/>
</dbReference>
<keyword evidence="3" id="KW-1003">Cell membrane</keyword>
<keyword evidence="6 7" id="KW-0472">Membrane</keyword>
<dbReference type="AlphaFoldDB" id="A0A3D9RHM4"/>
<evidence type="ECO:0000256" key="7">
    <source>
        <dbReference type="RuleBase" id="RU363032"/>
    </source>
</evidence>
<dbReference type="SUPFAM" id="SSF161098">
    <property type="entry name" value="MetI-like"/>
    <property type="match status" value="1"/>
</dbReference>
<accession>A0A3D9RHM4</accession>